<dbReference type="SMART" id="SM01134">
    <property type="entry name" value="DeoRC"/>
    <property type="match status" value="1"/>
</dbReference>
<dbReference type="PANTHER" id="PTHR30363:SF44">
    <property type="entry name" value="AGA OPERON TRANSCRIPTIONAL REPRESSOR-RELATED"/>
    <property type="match status" value="1"/>
</dbReference>
<dbReference type="InterPro" id="IPR037171">
    <property type="entry name" value="NagB/RpiA_transferase-like"/>
</dbReference>
<dbReference type="PANTHER" id="PTHR30363">
    <property type="entry name" value="HTH-TYPE TRANSCRIPTIONAL REGULATOR SRLR-RELATED"/>
    <property type="match status" value="1"/>
</dbReference>
<accession>G8TV10</accession>
<dbReference type="PROSITE" id="PS51000">
    <property type="entry name" value="HTH_DEOR_2"/>
    <property type="match status" value="1"/>
</dbReference>
<dbReference type="CDD" id="cd00090">
    <property type="entry name" value="HTH_ARSR"/>
    <property type="match status" value="1"/>
</dbReference>
<dbReference type="Pfam" id="PF08220">
    <property type="entry name" value="HTH_DeoR"/>
    <property type="match status" value="1"/>
</dbReference>
<keyword evidence="6" id="KW-1185">Reference proteome</keyword>
<dbReference type="HOGENOM" id="CLU_060699_0_1_9"/>
<keyword evidence="3" id="KW-0804">Transcription</keyword>
<evidence type="ECO:0000256" key="1">
    <source>
        <dbReference type="ARBA" id="ARBA00023015"/>
    </source>
</evidence>
<evidence type="ECO:0000256" key="2">
    <source>
        <dbReference type="ARBA" id="ARBA00023125"/>
    </source>
</evidence>
<evidence type="ECO:0000313" key="5">
    <source>
        <dbReference type="EMBL" id="AEW03591.1"/>
    </source>
</evidence>
<evidence type="ECO:0000256" key="3">
    <source>
        <dbReference type="ARBA" id="ARBA00023163"/>
    </source>
</evidence>
<gene>
    <name evidence="5" type="ordered locus">Sulac_0014</name>
</gene>
<evidence type="ECO:0000259" key="4">
    <source>
        <dbReference type="PROSITE" id="PS51000"/>
    </source>
</evidence>
<dbReference type="EMBL" id="CP003179">
    <property type="protein sequence ID" value="AEW03591.1"/>
    <property type="molecule type" value="Genomic_DNA"/>
</dbReference>
<dbReference type="SUPFAM" id="SSF100950">
    <property type="entry name" value="NagB/RpiA/CoA transferase-like"/>
    <property type="match status" value="1"/>
</dbReference>
<proteinExistence type="predicted"/>
<dbReference type="InterPro" id="IPR036390">
    <property type="entry name" value="WH_DNA-bd_sf"/>
</dbReference>
<dbReference type="AlphaFoldDB" id="G8TV10"/>
<dbReference type="Proteomes" id="UP000005439">
    <property type="component" value="Chromosome"/>
</dbReference>
<keyword evidence="1" id="KW-0805">Transcription regulation</keyword>
<organism evidence="5 6">
    <name type="scientific">Sulfobacillus acidophilus (strain ATCC 700253 / DSM 10332 / NAL)</name>
    <dbReference type="NCBI Taxonomy" id="679936"/>
    <lineage>
        <taxon>Bacteria</taxon>
        <taxon>Bacillati</taxon>
        <taxon>Bacillota</taxon>
        <taxon>Clostridia</taxon>
        <taxon>Eubacteriales</taxon>
        <taxon>Clostridiales Family XVII. Incertae Sedis</taxon>
        <taxon>Sulfobacillus</taxon>
    </lineage>
</organism>
<feature type="domain" description="HTH deoR-type" evidence="4">
    <location>
        <begin position="2"/>
        <end position="57"/>
    </location>
</feature>
<dbReference type="STRING" id="679936.Sulac_0014"/>
<name>G8TV10_SULAD</name>
<dbReference type="InterPro" id="IPR001034">
    <property type="entry name" value="DeoR_HTH"/>
</dbReference>
<dbReference type="PROSITE" id="PS00894">
    <property type="entry name" value="HTH_DEOR_1"/>
    <property type="match status" value="1"/>
</dbReference>
<dbReference type="InterPro" id="IPR014036">
    <property type="entry name" value="DeoR-like_C"/>
</dbReference>
<reference evidence="5 6" key="2">
    <citation type="journal article" date="2012" name="Stand. Genomic Sci.">
        <title>Complete genome sequence of the moderately thermophilic mineral-sulfide-oxidizing firmicute Sulfobacillus acidophilus type strain (NAL(T)).</title>
        <authorList>
            <person name="Anderson I."/>
            <person name="Chertkov O."/>
            <person name="Chen A."/>
            <person name="Saunders E."/>
            <person name="Lapidus A."/>
            <person name="Nolan M."/>
            <person name="Lucas S."/>
            <person name="Hammon N."/>
            <person name="Deshpande S."/>
            <person name="Cheng J.F."/>
            <person name="Han C."/>
            <person name="Tapia R."/>
            <person name="Goodwin L.A."/>
            <person name="Pitluck S."/>
            <person name="Liolios K."/>
            <person name="Pagani I."/>
            <person name="Ivanova N."/>
            <person name="Mikhailova N."/>
            <person name="Pati A."/>
            <person name="Palaniappan K."/>
            <person name="Land M."/>
            <person name="Pan C."/>
            <person name="Rohde M."/>
            <person name="Pukall R."/>
            <person name="Goker M."/>
            <person name="Detter J.C."/>
            <person name="Woyke T."/>
            <person name="Bristow J."/>
            <person name="Eisen J.A."/>
            <person name="Markowitz V."/>
            <person name="Hugenholtz P."/>
            <person name="Kyrpides N.C."/>
            <person name="Klenk H.P."/>
            <person name="Mavromatis K."/>
        </authorList>
    </citation>
    <scope>NUCLEOTIDE SEQUENCE [LARGE SCALE GENOMIC DNA]</scope>
    <source>
        <strain evidence="6">ATCC 700253 / DSM 10332 / NAL</strain>
    </source>
</reference>
<dbReference type="Pfam" id="PF00455">
    <property type="entry name" value="DeoRC"/>
    <property type="match status" value="1"/>
</dbReference>
<reference evidence="6" key="1">
    <citation type="submission" date="2011-12" db="EMBL/GenBank/DDBJ databases">
        <title>The complete genome of chromosome of Sulfobacillus acidophilus DSM 10332.</title>
        <authorList>
            <person name="Lucas S."/>
            <person name="Han J."/>
            <person name="Lapidus A."/>
            <person name="Bruce D."/>
            <person name="Goodwin L."/>
            <person name="Pitluck S."/>
            <person name="Peters L."/>
            <person name="Kyrpides N."/>
            <person name="Mavromatis K."/>
            <person name="Ivanova N."/>
            <person name="Mikhailova N."/>
            <person name="Chertkov O."/>
            <person name="Saunders E."/>
            <person name="Detter J.C."/>
            <person name="Tapia R."/>
            <person name="Han C."/>
            <person name="Land M."/>
            <person name="Hauser L."/>
            <person name="Markowitz V."/>
            <person name="Cheng J.-F."/>
            <person name="Hugenholtz P."/>
            <person name="Woyke T."/>
            <person name="Wu D."/>
            <person name="Pukall R."/>
            <person name="Gehrich-Schroeter G."/>
            <person name="Schneider S."/>
            <person name="Klenk H.-P."/>
            <person name="Eisen J.A."/>
        </authorList>
    </citation>
    <scope>NUCLEOTIDE SEQUENCE [LARGE SCALE GENOMIC DNA]</scope>
    <source>
        <strain evidence="6">ATCC 700253 / DSM 10332 / NAL</strain>
    </source>
</reference>
<dbReference type="PATRIC" id="fig|679936.5.peg.15"/>
<dbReference type="GO" id="GO:0003677">
    <property type="term" value="F:DNA binding"/>
    <property type="evidence" value="ECO:0007669"/>
    <property type="project" value="UniProtKB-KW"/>
</dbReference>
<evidence type="ECO:0000313" key="6">
    <source>
        <dbReference type="Proteomes" id="UP000005439"/>
    </source>
</evidence>
<protein>
    <submittedName>
        <fullName evidence="5">Transcriptional regulator, DeoR family</fullName>
    </submittedName>
</protein>
<dbReference type="PRINTS" id="PR00037">
    <property type="entry name" value="HTHLACR"/>
</dbReference>
<dbReference type="InterPro" id="IPR011991">
    <property type="entry name" value="ArsR-like_HTH"/>
</dbReference>
<dbReference type="Gene3D" id="1.10.10.10">
    <property type="entry name" value="Winged helix-like DNA-binding domain superfamily/Winged helix DNA-binding domain"/>
    <property type="match status" value="1"/>
</dbReference>
<dbReference type="InterPro" id="IPR050313">
    <property type="entry name" value="Carb_Metab_HTH_regulators"/>
</dbReference>
<dbReference type="InterPro" id="IPR036388">
    <property type="entry name" value="WH-like_DNA-bd_sf"/>
</dbReference>
<dbReference type="KEGG" id="sap:Sulac_0014"/>
<dbReference type="InterPro" id="IPR018356">
    <property type="entry name" value="Tscrpt_reg_HTH_DeoR_CS"/>
</dbReference>
<keyword evidence="2" id="KW-0238">DNA-binding</keyword>
<dbReference type="SMART" id="SM00420">
    <property type="entry name" value="HTH_DEOR"/>
    <property type="match status" value="1"/>
</dbReference>
<dbReference type="SUPFAM" id="SSF46785">
    <property type="entry name" value="Winged helix' DNA-binding domain"/>
    <property type="match status" value="1"/>
</dbReference>
<sequence length="258" mass="28097">MIGKRRKMLIELLEREPEMSVQELSDRLGVSEATVRRDLSTLSQQGLIERLRGGATISHPLGVEPSWIERHRENVEKKRAIARMAAGMVEDGQVVALDVGTTTLEIARGLQLRTGLLVFTASLPAADVLSKGRPTVYVVGGRMRPGEMSLVGPLTRDIIQRFHYDVFFLAAAGWSVEQGLMDYSIDDVEIKQAFMAASSSVIAVVDSVKYGKTSLTTIASLTDVDAVITDDQLPDAVQEQVSQLTTLHVAPVALEKGV</sequence>
<dbReference type="GO" id="GO:0003700">
    <property type="term" value="F:DNA-binding transcription factor activity"/>
    <property type="evidence" value="ECO:0007669"/>
    <property type="project" value="InterPro"/>
</dbReference>